<accession>V3YX25</accession>
<protein>
    <submittedName>
        <fullName evidence="1">Uncharacterized protein</fullName>
    </submittedName>
</protein>
<dbReference type="GeneID" id="20236770"/>
<organism evidence="1 2">
    <name type="scientific">Lottia gigantea</name>
    <name type="common">Giant owl limpet</name>
    <dbReference type="NCBI Taxonomy" id="225164"/>
    <lineage>
        <taxon>Eukaryota</taxon>
        <taxon>Metazoa</taxon>
        <taxon>Spiralia</taxon>
        <taxon>Lophotrochozoa</taxon>
        <taxon>Mollusca</taxon>
        <taxon>Gastropoda</taxon>
        <taxon>Patellogastropoda</taxon>
        <taxon>Lottioidea</taxon>
        <taxon>Lottiidae</taxon>
        <taxon>Lottia</taxon>
    </lineage>
</organism>
<proteinExistence type="predicted"/>
<dbReference type="KEGG" id="lgi:LOTGIDRAFT_155627"/>
<dbReference type="HOGENOM" id="CLU_1205972_0_0_1"/>
<evidence type="ECO:0000313" key="2">
    <source>
        <dbReference type="Proteomes" id="UP000030746"/>
    </source>
</evidence>
<sequence>MDFREYLLKNGWFRSTDPPPTTKGLGEVVAASKSNLDKCLDDLSSNNLAPVYGIKTNADEQYKCVEKILTKMSTKKPVPQPNKGSVDMKKLSKKTRRHEAYNSNLIQHGWSVVNKSKSKITVVKFPESTQMDGILTASNRECENKCEVQSKNKTFNKVTSLEKRVKETTTGIESEAEAYVNVAGASHKKKALLGRFVRRSSKLMGRFFTCGKREEYGCKFVIKLYNSDEL</sequence>
<dbReference type="RefSeq" id="XP_009066418.1">
    <property type="nucleotide sequence ID" value="XM_009068170.1"/>
</dbReference>
<reference evidence="1 2" key="1">
    <citation type="journal article" date="2013" name="Nature">
        <title>Insights into bilaterian evolution from three spiralian genomes.</title>
        <authorList>
            <person name="Simakov O."/>
            <person name="Marletaz F."/>
            <person name="Cho S.J."/>
            <person name="Edsinger-Gonzales E."/>
            <person name="Havlak P."/>
            <person name="Hellsten U."/>
            <person name="Kuo D.H."/>
            <person name="Larsson T."/>
            <person name="Lv J."/>
            <person name="Arendt D."/>
            <person name="Savage R."/>
            <person name="Osoegawa K."/>
            <person name="de Jong P."/>
            <person name="Grimwood J."/>
            <person name="Chapman J.A."/>
            <person name="Shapiro H."/>
            <person name="Aerts A."/>
            <person name="Otillar R.P."/>
            <person name="Terry A.Y."/>
            <person name="Boore J.L."/>
            <person name="Grigoriev I.V."/>
            <person name="Lindberg D.R."/>
            <person name="Seaver E.C."/>
            <person name="Weisblat D.A."/>
            <person name="Putnam N.H."/>
            <person name="Rokhsar D.S."/>
        </authorList>
    </citation>
    <scope>NUCLEOTIDE SEQUENCE [LARGE SCALE GENOMIC DNA]</scope>
</reference>
<dbReference type="AlphaFoldDB" id="V3YX25"/>
<dbReference type="CTD" id="20236770"/>
<name>V3YX25_LOTGI</name>
<gene>
    <name evidence="1" type="ORF">LOTGIDRAFT_155627</name>
</gene>
<dbReference type="Proteomes" id="UP000030746">
    <property type="component" value="Unassembled WGS sequence"/>
</dbReference>
<evidence type="ECO:0000313" key="1">
    <source>
        <dbReference type="EMBL" id="ESO82613.1"/>
    </source>
</evidence>
<dbReference type="EMBL" id="KB203854">
    <property type="protein sequence ID" value="ESO82613.1"/>
    <property type="molecule type" value="Genomic_DNA"/>
</dbReference>
<keyword evidence="2" id="KW-1185">Reference proteome</keyword>